<reference evidence="3" key="1">
    <citation type="submission" date="2021-02" db="EMBL/GenBank/DDBJ databases">
        <authorList>
            <person name="Nowell W R."/>
        </authorList>
    </citation>
    <scope>NUCLEOTIDE SEQUENCE</scope>
</reference>
<comment type="caution">
    <text evidence="3">The sequence shown here is derived from an EMBL/GenBank/DDBJ whole genome shotgun (WGS) entry which is preliminary data.</text>
</comment>
<dbReference type="EMBL" id="CAJNRG010012897">
    <property type="protein sequence ID" value="CAF2144155.1"/>
    <property type="molecule type" value="Genomic_DNA"/>
</dbReference>
<dbReference type="Proteomes" id="UP000663856">
    <property type="component" value="Unassembled WGS sequence"/>
</dbReference>
<dbReference type="Proteomes" id="UP000663834">
    <property type="component" value="Unassembled WGS sequence"/>
</dbReference>
<dbReference type="EMBL" id="CAJNRF010014073">
    <property type="protein sequence ID" value="CAF2154344.1"/>
    <property type="molecule type" value="Genomic_DNA"/>
</dbReference>
<dbReference type="AlphaFoldDB" id="A0A816XBG0"/>
<evidence type="ECO:0000313" key="2">
    <source>
        <dbReference type="EMBL" id="CAF2093527.1"/>
    </source>
</evidence>
<organism evidence="3 5">
    <name type="scientific">Rotaria magnacalcarata</name>
    <dbReference type="NCBI Taxonomy" id="392030"/>
    <lineage>
        <taxon>Eukaryota</taxon>
        <taxon>Metazoa</taxon>
        <taxon>Spiralia</taxon>
        <taxon>Gnathifera</taxon>
        <taxon>Rotifera</taxon>
        <taxon>Eurotatoria</taxon>
        <taxon>Bdelloidea</taxon>
        <taxon>Philodinida</taxon>
        <taxon>Philodinidae</taxon>
        <taxon>Rotaria</taxon>
    </lineage>
</organism>
<dbReference type="EMBL" id="CAJNRE010010591">
    <property type="protein sequence ID" value="CAF2093527.1"/>
    <property type="molecule type" value="Genomic_DNA"/>
</dbReference>
<dbReference type="Proteomes" id="UP000663824">
    <property type="component" value="Unassembled WGS sequence"/>
</dbReference>
<dbReference type="EMBL" id="CAJNOW010001112">
    <property type="protein sequence ID" value="CAF1305782.1"/>
    <property type="molecule type" value="Genomic_DNA"/>
</dbReference>
<dbReference type="Proteomes" id="UP000663887">
    <property type="component" value="Unassembled WGS sequence"/>
</dbReference>
<evidence type="ECO:0000313" key="3">
    <source>
        <dbReference type="EMBL" id="CAF2144155.1"/>
    </source>
</evidence>
<evidence type="ECO:0000313" key="4">
    <source>
        <dbReference type="EMBL" id="CAF2154344.1"/>
    </source>
</evidence>
<evidence type="ECO:0000313" key="1">
    <source>
        <dbReference type="EMBL" id="CAF1305782.1"/>
    </source>
</evidence>
<protein>
    <submittedName>
        <fullName evidence="3">Uncharacterized protein</fullName>
    </submittedName>
</protein>
<dbReference type="OrthoDB" id="10012127at2759"/>
<gene>
    <name evidence="1" type="ORF">KQP761_LOCUS4998</name>
    <name evidence="2" type="ORF">MBJ925_LOCUS21024</name>
    <name evidence="4" type="ORF">WKI299_LOCUS30954</name>
    <name evidence="3" type="ORF">XDN619_LOCUS27312</name>
</gene>
<proteinExistence type="predicted"/>
<evidence type="ECO:0000313" key="5">
    <source>
        <dbReference type="Proteomes" id="UP000663887"/>
    </source>
</evidence>
<name>A0A816XBG0_9BILA</name>
<sequence length="171" mass="19636">MNHLVLYSKYLIFMFTISHHFHGIYSCGCYGSASCTLNGTQCNYQSNESCLCDCCPPCNTCEQFLKFNCLASRYIKHYTLSENQSDIIIKINVPMKPKYIIDERTGGIVPYLWDPCLRRLLPNGIYLKNDNNGKYKLIGVPKEKLEKTYFEISFKAPVSQLVTVNFTITII</sequence>
<accession>A0A816XBG0</accession>